<reference evidence="1" key="2">
    <citation type="journal article" date="2015" name="Data Brief">
        <title>Shoot transcriptome of the giant reed, Arundo donax.</title>
        <authorList>
            <person name="Barrero R.A."/>
            <person name="Guerrero F.D."/>
            <person name="Moolhuijzen P."/>
            <person name="Goolsby J.A."/>
            <person name="Tidwell J."/>
            <person name="Bellgard S.E."/>
            <person name="Bellgard M.I."/>
        </authorList>
    </citation>
    <scope>NUCLEOTIDE SEQUENCE</scope>
    <source>
        <tissue evidence="1">Shoot tissue taken approximately 20 cm above the soil surface</tissue>
    </source>
</reference>
<dbReference type="AlphaFoldDB" id="A0A0A8ZYN3"/>
<evidence type="ECO:0000313" key="1">
    <source>
        <dbReference type="EMBL" id="JAD39897.1"/>
    </source>
</evidence>
<dbReference type="EMBL" id="GBRH01257998">
    <property type="protein sequence ID" value="JAD39897.1"/>
    <property type="molecule type" value="Transcribed_RNA"/>
</dbReference>
<protein>
    <submittedName>
        <fullName evidence="1">Uncharacterized protein</fullName>
    </submittedName>
</protein>
<organism evidence="1">
    <name type="scientific">Arundo donax</name>
    <name type="common">Giant reed</name>
    <name type="synonym">Donax arundinaceus</name>
    <dbReference type="NCBI Taxonomy" id="35708"/>
    <lineage>
        <taxon>Eukaryota</taxon>
        <taxon>Viridiplantae</taxon>
        <taxon>Streptophyta</taxon>
        <taxon>Embryophyta</taxon>
        <taxon>Tracheophyta</taxon>
        <taxon>Spermatophyta</taxon>
        <taxon>Magnoliopsida</taxon>
        <taxon>Liliopsida</taxon>
        <taxon>Poales</taxon>
        <taxon>Poaceae</taxon>
        <taxon>PACMAD clade</taxon>
        <taxon>Arundinoideae</taxon>
        <taxon>Arundineae</taxon>
        <taxon>Arundo</taxon>
    </lineage>
</organism>
<sequence>MSPRWFPLQSKRLQYDNVMSAGGCHLQLLLQSVRLRCSCYDCGEMLEYICISLFGKLRLYRISCLISRGGFLHPKSLYSI</sequence>
<name>A0A0A8ZYN3_ARUDO</name>
<reference evidence="1" key="1">
    <citation type="submission" date="2014-09" db="EMBL/GenBank/DDBJ databases">
        <authorList>
            <person name="Magalhaes I.L.F."/>
            <person name="Oliveira U."/>
            <person name="Santos F.R."/>
            <person name="Vidigal T.H.D.A."/>
            <person name="Brescovit A.D."/>
            <person name="Santos A.J."/>
        </authorList>
    </citation>
    <scope>NUCLEOTIDE SEQUENCE</scope>
    <source>
        <tissue evidence="1">Shoot tissue taken approximately 20 cm above the soil surface</tissue>
    </source>
</reference>
<accession>A0A0A8ZYN3</accession>
<proteinExistence type="predicted"/>